<name>A0A816CK34_9BILA</name>
<dbReference type="EMBL" id="CAJOBA010043569">
    <property type="protein sequence ID" value="CAF4151476.1"/>
    <property type="molecule type" value="Genomic_DNA"/>
</dbReference>
<dbReference type="EMBL" id="CAJOBC010109073">
    <property type="protein sequence ID" value="CAF4517305.1"/>
    <property type="molecule type" value="Genomic_DNA"/>
</dbReference>
<keyword evidence="5" id="KW-1185">Reference proteome</keyword>
<evidence type="ECO:0000313" key="2">
    <source>
        <dbReference type="EMBL" id="CAF1624433.1"/>
    </source>
</evidence>
<proteinExistence type="predicted"/>
<evidence type="ECO:0000313" key="5">
    <source>
        <dbReference type="Proteomes" id="UP000663829"/>
    </source>
</evidence>
<comment type="caution">
    <text evidence="2">The sequence shown here is derived from an EMBL/GenBank/DDBJ whole genome shotgun (WGS) entry which is preliminary data.</text>
</comment>
<organism evidence="2 5">
    <name type="scientific">Didymodactylos carnosus</name>
    <dbReference type="NCBI Taxonomy" id="1234261"/>
    <lineage>
        <taxon>Eukaryota</taxon>
        <taxon>Metazoa</taxon>
        <taxon>Spiralia</taxon>
        <taxon>Gnathifera</taxon>
        <taxon>Rotifera</taxon>
        <taxon>Eurotatoria</taxon>
        <taxon>Bdelloidea</taxon>
        <taxon>Philodinida</taxon>
        <taxon>Philodinidae</taxon>
        <taxon>Didymodactylos</taxon>
    </lineage>
</organism>
<gene>
    <name evidence="2" type="ORF">GPM918_LOCUS43942</name>
    <name evidence="1" type="ORF">OVA965_LOCUS30308</name>
    <name evidence="4" type="ORF">SRO942_LOCUS45602</name>
    <name evidence="3" type="ORF">TMI583_LOCUS31107</name>
</gene>
<dbReference type="OrthoDB" id="9971445at2759"/>
<accession>A0A816CK34</accession>
<dbReference type="AlphaFoldDB" id="A0A816CK34"/>
<protein>
    <submittedName>
        <fullName evidence="2">Uncharacterized protein</fullName>
    </submittedName>
</protein>
<dbReference type="Proteomes" id="UP000677228">
    <property type="component" value="Unassembled WGS sequence"/>
</dbReference>
<dbReference type="Proteomes" id="UP000682733">
    <property type="component" value="Unassembled WGS sequence"/>
</dbReference>
<dbReference type="EMBL" id="CAJNOK010021943">
    <property type="protein sequence ID" value="CAF1340208.1"/>
    <property type="molecule type" value="Genomic_DNA"/>
</dbReference>
<dbReference type="Proteomes" id="UP000681722">
    <property type="component" value="Unassembled WGS sequence"/>
</dbReference>
<dbReference type="EMBL" id="CAJNOQ010041678">
    <property type="protein sequence ID" value="CAF1624433.1"/>
    <property type="molecule type" value="Genomic_DNA"/>
</dbReference>
<sequence>MTGTVVIQDGMDEPSEHLTKKLQTTDCVTSTIRKHACHAGICHNSTTYIHGCDTYQDDQCDNLTVHFDIYNSTSWRNTTCHLYACYEEVTENCGTAYLIFKSCSNGDCRNGVTHIHACYSSSYPMNQRTGASALSGLDVENGVDDIFDIPCVNLLFYTYRRTRFGSGK</sequence>
<evidence type="ECO:0000313" key="4">
    <source>
        <dbReference type="EMBL" id="CAF4517305.1"/>
    </source>
</evidence>
<dbReference type="Proteomes" id="UP000663829">
    <property type="component" value="Unassembled WGS sequence"/>
</dbReference>
<evidence type="ECO:0000313" key="1">
    <source>
        <dbReference type="EMBL" id="CAF1340208.1"/>
    </source>
</evidence>
<reference evidence="2" key="1">
    <citation type="submission" date="2021-02" db="EMBL/GenBank/DDBJ databases">
        <authorList>
            <person name="Nowell W R."/>
        </authorList>
    </citation>
    <scope>NUCLEOTIDE SEQUENCE</scope>
</reference>
<evidence type="ECO:0000313" key="3">
    <source>
        <dbReference type="EMBL" id="CAF4151476.1"/>
    </source>
</evidence>